<dbReference type="Proteomes" id="UP000563426">
    <property type="component" value="Unassembled WGS sequence"/>
</dbReference>
<evidence type="ECO:0000313" key="1">
    <source>
        <dbReference type="EMBL" id="NOK37390.1"/>
    </source>
</evidence>
<comment type="caution">
    <text evidence="1">The sequence shown here is derived from an EMBL/GenBank/DDBJ whole genome shotgun (WGS) entry which is preliminary data.</text>
</comment>
<keyword evidence="2" id="KW-1185">Reference proteome</keyword>
<proteinExistence type="predicted"/>
<dbReference type="EMBL" id="JABFJV010000223">
    <property type="protein sequence ID" value="NOK37390.1"/>
    <property type="molecule type" value="Genomic_DNA"/>
</dbReference>
<dbReference type="OrthoDB" id="5519249at2"/>
<sequence>MASGLANVLSTAISTSNSQRSSMDDMIAQAPPEQKGFLEAQKKVQQDSQIMSTITNLMKKMDEMAMAAINNLK</sequence>
<reference evidence="1 2" key="1">
    <citation type="submission" date="2020-05" db="EMBL/GenBank/DDBJ databases">
        <authorList>
            <person name="Whitworth D."/>
        </authorList>
    </citation>
    <scope>NUCLEOTIDE SEQUENCE [LARGE SCALE GENOMIC DNA]</scope>
    <source>
        <strain evidence="1 2">AB043B</strain>
    </source>
</reference>
<protein>
    <submittedName>
        <fullName evidence="1">Uncharacterized protein</fullName>
    </submittedName>
</protein>
<accession>A0A3A8HHB8</accession>
<gene>
    <name evidence="1" type="ORF">HMI49_29765</name>
</gene>
<evidence type="ECO:0000313" key="2">
    <source>
        <dbReference type="Proteomes" id="UP000563426"/>
    </source>
</evidence>
<dbReference type="RefSeq" id="WP_120530291.1">
    <property type="nucleotide sequence ID" value="NZ_CP102577.1"/>
</dbReference>
<organism evidence="1 2">
    <name type="scientific">Corallococcus exercitus</name>
    <dbReference type="NCBI Taxonomy" id="2316736"/>
    <lineage>
        <taxon>Bacteria</taxon>
        <taxon>Pseudomonadati</taxon>
        <taxon>Myxococcota</taxon>
        <taxon>Myxococcia</taxon>
        <taxon>Myxococcales</taxon>
        <taxon>Cystobacterineae</taxon>
        <taxon>Myxococcaceae</taxon>
        <taxon>Corallococcus</taxon>
    </lineage>
</organism>
<name>A0A3A8HHB8_9BACT</name>
<dbReference type="AlphaFoldDB" id="A0A3A8HHB8"/>